<evidence type="ECO:0000313" key="5">
    <source>
        <dbReference type="EMBL" id="RUT28873.1"/>
    </source>
</evidence>
<evidence type="ECO:0000256" key="1">
    <source>
        <dbReference type="ARBA" id="ARBA00004418"/>
    </source>
</evidence>
<comment type="similarity">
    <text evidence="2">Belongs to the bacterial solute-binding protein 1 family.</text>
</comment>
<evidence type="ECO:0000256" key="4">
    <source>
        <dbReference type="SAM" id="SignalP"/>
    </source>
</evidence>
<accession>A0A433X480</accession>
<dbReference type="PANTHER" id="PTHR43649">
    <property type="entry name" value="ARABINOSE-BINDING PROTEIN-RELATED"/>
    <property type="match status" value="1"/>
</dbReference>
<dbReference type="EMBL" id="RZNJ01000006">
    <property type="protein sequence ID" value="RUT28873.1"/>
    <property type="molecule type" value="Genomic_DNA"/>
</dbReference>
<feature type="signal peptide" evidence="4">
    <location>
        <begin position="1"/>
        <end position="23"/>
    </location>
</feature>
<dbReference type="GO" id="GO:0042597">
    <property type="term" value="C:periplasmic space"/>
    <property type="evidence" value="ECO:0007669"/>
    <property type="project" value="UniProtKB-SubCell"/>
</dbReference>
<dbReference type="Gene3D" id="3.40.190.10">
    <property type="entry name" value="Periplasmic binding protein-like II"/>
    <property type="match status" value="2"/>
</dbReference>
<dbReference type="InterPro" id="IPR050490">
    <property type="entry name" value="Bact_solute-bd_prot1"/>
</dbReference>
<dbReference type="SUPFAM" id="SSF53850">
    <property type="entry name" value="Periplasmic binding protein-like II"/>
    <property type="match status" value="1"/>
</dbReference>
<organism evidence="5 6">
    <name type="scientific">Arsenicitalea aurantiaca</name>
    <dbReference type="NCBI Taxonomy" id="1783274"/>
    <lineage>
        <taxon>Bacteria</taxon>
        <taxon>Pseudomonadati</taxon>
        <taxon>Pseudomonadota</taxon>
        <taxon>Alphaproteobacteria</taxon>
        <taxon>Hyphomicrobiales</taxon>
        <taxon>Devosiaceae</taxon>
        <taxon>Arsenicitalea</taxon>
    </lineage>
</organism>
<keyword evidence="3" id="KW-0574">Periplasm</keyword>
<keyword evidence="6" id="KW-1185">Reference proteome</keyword>
<evidence type="ECO:0000256" key="2">
    <source>
        <dbReference type="ARBA" id="ARBA00008520"/>
    </source>
</evidence>
<dbReference type="CDD" id="cd14748">
    <property type="entry name" value="PBP2_UgpB"/>
    <property type="match status" value="1"/>
</dbReference>
<dbReference type="PANTHER" id="PTHR43649:SF14">
    <property type="entry name" value="BLR3389 PROTEIN"/>
    <property type="match status" value="1"/>
</dbReference>
<dbReference type="Proteomes" id="UP000281547">
    <property type="component" value="Unassembled WGS sequence"/>
</dbReference>
<dbReference type="InterPro" id="IPR006059">
    <property type="entry name" value="SBP"/>
</dbReference>
<name>A0A433X480_9HYPH</name>
<proteinExistence type="inferred from homology"/>
<protein>
    <submittedName>
        <fullName evidence="5">ABC transporter substrate-binding protein</fullName>
    </submittedName>
</protein>
<evidence type="ECO:0000313" key="6">
    <source>
        <dbReference type="Proteomes" id="UP000281547"/>
    </source>
</evidence>
<evidence type="ECO:0000256" key="3">
    <source>
        <dbReference type="ARBA" id="ARBA00022764"/>
    </source>
</evidence>
<gene>
    <name evidence="5" type="ORF">EMQ25_15925</name>
</gene>
<dbReference type="Pfam" id="PF13416">
    <property type="entry name" value="SBP_bac_8"/>
    <property type="match status" value="1"/>
</dbReference>
<dbReference type="OrthoDB" id="7319459at2"/>
<keyword evidence="4" id="KW-0732">Signal</keyword>
<dbReference type="AlphaFoldDB" id="A0A433X480"/>
<reference evidence="5 6" key="1">
    <citation type="journal article" date="2016" name="Int. J. Syst. Evol. Microbiol.">
        <title>Arsenicitalea aurantiaca gen. nov., sp. nov., a new member of the family Hyphomicrobiaceae, isolated from high-arsenic sediment.</title>
        <authorList>
            <person name="Mu Y."/>
            <person name="Zhou L."/>
            <person name="Zeng X.C."/>
            <person name="Liu L."/>
            <person name="Pan Y."/>
            <person name="Chen X."/>
            <person name="Wang J."/>
            <person name="Li S."/>
            <person name="Li W.J."/>
            <person name="Wang Y."/>
        </authorList>
    </citation>
    <scope>NUCLEOTIDE SEQUENCE [LARGE SCALE GENOMIC DNA]</scope>
    <source>
        <strain evidence="5 6">42-50</strain>
    </source>
</reference>
<comment type="subcellular location">
    <subcellularLocation>
        <location evidence="1">Periplasm</location>
    </subcellularLocation>
</comment>
<comment type="caution">
    <text evidence="5">The sequence shown here is derived from an EMBL/GenBank/DDBJ whole genome shotgun (WGS) entry which is preliminary data.</text>
</comment>
<dbReference type="RefSeq" id="WP_127189597.1">
    <property type="nucleotide sequence ID" value="NZ_RZNJ01000006.1"/>
</dbReference>
<sequence length="438" mass="48168">MKTSLLAISALAVMVSPIAVSHAAEELTFLRFFGGCSDQYANVTDMDQAVGECGVIQVLTNKFNAENDQDITINTQNVEWGVYYDLLSTQIASGQQPAIAVMHRSVLPNFVARDLIEPLDDIFVEAGIDTSDFLPAALESVSYDGQIWGLPWDIHALLYHVNGAIMEEAGLTDAEGNYILPTSTEELFEHARIVQERTGKRYLSIGSRNDAMTARVFNLLMWQQGSGIFNEDLSGVQIDSEEGRVALEFMKRLYDEGVALPIHDGSEATQAFINGEAAVFVSGTWQVDTMAAHSASESSPLANYQVFDFPQVVGDTRATWSDSHMWVLPAKERSPEEMAATVAFLSFLNDNSGQWARTGHLPVRQSVLESEAFAALPYRTSYAETTGIAQAVPMVQNQRPIQDIIRDGLSAVWLGDTAVDAALSDVQSQVERNFRRVR</sequence>
<feature type="chain" id="PRO_5019582403" evidence="4">
    <location>
        <begin position="24"/>
        <end position="438"/>
    </location>
</feature>